<proteinExistence type="predicted"/>
<dbReference type="EMBL" id="JH719381">
    <property type="protein sequence ID" value="EJB03147.1"/>
    <property type="molecule type" value="Genomic_DNA"/>
</dbReference>
<protein>
    <submittedName>
        <fullName evidence="2">Uncharacterized protein</fullName>
    </submittedName>
</protein>
<evidence type="ECO:0000313" key="2">
    <source>
        <dbReference type="EMBL" id="EJB03147.1"/>
    </source>
</evidence>
<gene>
    <name evidence="2" type="ORF">Rleg9DRAFT_1972</name>
</gene>
<dbReference type="HOGENOM" id="CLU_159807_0_0_5"/>
<accession>I9N8V1</accession>
<name>I9N8V1_RHILT</name>
<feature type="compositionally biased region" description="Low complexity" evidence="1">
    <location>
        <begin position="10"/>
        <end position="19"/>
    </location>
</feature>
<reference evidence="2 3" key="1">
    <citation type="submission" date="2012-02" db="EMBL/GenBank/DDBJ databases">
        <title>Improved High-Quality Draft Sequence of Rhizobium leguminosarum bv. trifolii WSM597.</title>
        <authorList>
            <consortium name="US DOE Joint Genome Institute"/>
            <person name="Lucas S."/>
            <person name="Han J."/>
            <person name="Lapidus A."/>
            <person name="Cheng J.-F."/>
            <person name="Goodwin L."/>
            <person name="Pitluck S."/>
            <person name="Peters L."/>
            <person name="Ovchinnikova G."/>
            <person name="Held B."/>
            <person name="Detter J.C."/>
            <person name="Han C."/>
            <person name="Tapia R."/>
            <person name="Land M."/>
            <person name="Hauser L."/>
            <person name="Kyrpides N."/>
            <person name="Ivanova N."/>
            <person name="Pagani I."/>
            <person name="Brau L."/>
            <person name="Yates R."/>
            <person name="O'Hara G."/>
            <person name="Rui T."/>
            <person name="Howieson J."/>
            <person name="Reeve W."/>
            <person name="Woyke T."/>
        </authorList>
    </citation>
    <scope>NUCLEOTIDE SEQUENCE [LARGE SCALE GENOMIC DNA]</scope>
    <source>
        <strain evidence="2 3">WSM597</strain>
    </source>
</reference>
<evidence type="ECO:0000256" key="1">
    <source>
        <dbReference type="SAM" id="MobiDB-lite"/>
    </source>
</evidence>
<dbReference type="AlphaFoldDB" id="I9N8V1"/>
<sequence length="88" mass="9492">MMANAQQRRSLPASPSSPSTRFTVGRDRSGRWIVHDRDGLVGGLFINEEAALHFAAGECNCTSADICRAAGGMILEFTPFARSNANIH</sequence>
<feature type="region of interest" description="Disordered" evidence="1">
    <location>
        <begin position="1"/>
        <end position="27"/>
    </location>
</feature>
<evidence type="ECO:0000313" key="3">
    <source>
        <dbReference type="Proteomes" id="UP000005092"/>
    </source>
</evidence>
<organism evidence="2 3">
    <name type="scientific">Rhizobium leguminosarum bv. trifolii WSM597</name>
    <dbReference type="NCBI Taxonomy" id="754764"/>
    <lineage>
        <taxon>Bacteria</taxon>
        <taxon>Pseudomonadati</taxon>
        <taxon>Pseudomonadota</taxon>
        <taxon>Alphaproteobacteria</taxon>
        <taxon>Hyphomicrobiales</taxon>
        <taxon>Rhizobiaceae</taxon>
        <taxon>Rhizobium/Agrobacterium group</taxon>
        <taxon>Rhizobium</taxon>
    </lineage>
</organism>
<dbReference type="Proteomes" id="UP000005092">
    <property type="component" value="Unassembled WGS sequence"/>
</dbReference>